<dbReference type="PANTHER" id="PTHR43157:SF31">
    <property type="entry name" value="PHOSPHATIDYLINOSITOL-GLYCAN BIOSYNTHESIS CLASS F PROTEIN"/>
    <property type="match status" value="1"/>
</dbReference>
<dbReference type="Pfam" id="PF00106">
    <property type="entry name" value="adh_short"/>
    <property type="match status" value="1"/>
</dbReference>
<dbReference type="Gene3D" id="3.40.50.720">
    <property type="entry name" value="NAD(P)-binding Rossmann-like Domain"/>
    <property type="match status" value="1"/>
</dbReference>
<keyword evidence="1" id="KW-0560">Oxidoreductase</keyword>
<dbReference type="Proteomes" id="UP001232992">
    <property type="component" value="Unassembled WGS sequence"/>
</dbReference>
<comment type="caution">
    <text evidence="2">The sequence shown here is derived from an EMBL/GenBank/DDBJ whole genome shotgun (WGS) entry which is preliminary data.</text>
</comment>
<evidence type="ECO:0000313" key="2">
    <source>
        <dbReference type="EMBL" id="MDJ1183677.1"/>
    </source>
</evidence>
<dbReference type="InterPro" id="IPR002347">
    <property type="entry name" value="SDR_fam"/>
</dbReference>
<dbReference type="RefSeq" id="WP_283758330.1">
    <property type="nucleotide sequence ID" value="NZ_JAQOSQ010000009.1"/>
</dbReference>
<evidence type="ECO:0000313" key="3">
    <source>
        <dbReference type="Proteomes" id="UP001232992"/>
    </source>
</evidence>
<dbReference type="InterPro" id="IPR036291">
    <property type="entry name" value="NAD(P)-bd_dom_sf"/>
</dbReference>
<sequence>MNARISNSGFSDWTPDKLPNLSGKTYLITGGNSGIGLEAAKMLAKVNANLIIGCRSTGKAERAVAELAAIGSGTVDYILVDLSKMSSVRSAAADIQKRDVALDGLIANAGIMQTPETRTEDGFELQLATNHLGHFLLSGLLFDRVEQASGRIVVVSSIAHKFGAIAFDDLMLTQDYDSSRAYGQSKLANLLFAFELQRRLEAAGSSVSCYACHPGYSATQLQSTGPKGFWNVLYKLTNAIMAQPAYNGAIPTVLAAAGAEAVPGAYYGPQSMMEARGRVSDATVAPQALDEEVAARLWGESEKLVGYEWTLRSPTPAS</sequence>
<evidence type="ECO:0000256" key="1">
    <source>
        <dbReference type="ARBA" id="ARBA00023002"/>
    </source>
</evidence>
<dbReference type="CDD" id="cd05327">
    <property type="entry name" value="retinol-DH_like_SDR_c_like"/>
    <property type="match status" value="1"/>
</dbReference>
<name>A0ABT7BWV2_9CYAN</name>
<dbReference type="NCBIfam" id="NF004846">
    <property type="entry name" value="PRK06197.1"/>
    <property type="match status" value="1"/>
</dbReference>
<organism evidence="2 3">
    <name type="scientific">Roseofilum casamattae BLCC-M143</name>
    <dbReference type="NCBI Taxonomy" id="3022442"/>
    <lineage>
        <taxon>Bacteria</taxon>
        <taxon>Bacillati</taxon>
        <taxon>Cyanobacteriota</taxon>
        <taxon>Cyanophyceae</taxon>
        <taxon>Desertifilales</taxon>
        <taxon>Desertifilaceae</taxon>
        <taxon>Roseofilum</taxon>
        <taxon>Roseofilum casamattae</taxon>
    </lineage>
</organism>
<dbReference type="PANTHER" id="PTHR43157">
    <property type="entry name" value="PHOSPHATIDYLINOSITOL-GLYCAN BIOSYNTHESIS CLASS F PROTEIN-RELATED"/>
    <property type="match status" value="1"/>
</dbReference>
<accession>A0ABT7BWV2</accession>
<protein>
    <submittedName>
        <fullName evidence="2">Oxidoreductase</fullName>
    </submittedName>
</protein>
<dbReference type="PRINTS" id="PR00081">
    <property type="entry name" value="GDHRDH"/>
</dbReference>
<dbReference type="EMBL" id="JAQOSQ010000009">
    <property type="protein sequence ID" value="MDJ1183677.1"/>
    <property type="molecule type" value="Genomic_DNA"/>
</dbReference>
<reference evidence="2 3" key="1">
    <citation type="submission" date="2023-01" db="EMBL/GenBank/DDBJ databases">
        <title>Novel diversity within Roseofilum (Cyanobacteria; Desertifilaceae) from marine benthic mats with descriptions of four novel species.</title>
        <authorList>
            <person name="Wang Y."/>
            <person name="Berthold D.E."/>
            <person name="Hu J."/>
            <person name="Lefler F.W."/>
            <person name="Laughinghouse H.D. IV."/>
        </authorList>
    </citation>
    <scope>NUCLEOTIDE SEQUENCE [LARGE SCALE GENOMIC DNA]</scope>
    <source>
        <strain evidence="2 3">BLCC-M143</strain>
    </source>
</reference>
<proteinExistence type="predicted"/>
<keyword evidence="3" id="KW-1185">Reference proteome</keyword>
<gene>
    <name evidence="2" type="ORF">PMH09_10800</name>
</gene>
<dbReference type="SUPFAM" id="SSF51735">
    <property type="entry name" value="NAD(P)-binding Rossmann-fold domains"/>
    <property type="match status" value="1"/>
</dbReference>